<sequence length="209" mass="21811">MGSPLNVLLYLPEGMADWEVGYASAELSGGQLLRPERQVFLSTASAGGGPIRTMGGMTVVPDAALADTPGEQLDALILPGGTSWDSAANADVLDLAARLKDRGAPVAAICGAVDALAGAGLLNDVAHTGNSADSLASHEGYSGSALYREELTVSDGRVVTAGSWAPVEFAAEIFRTLDVMDEEILGSWLLFWGKRDVRGIYQLMEAQSE</sequence>
<dbReference type="GO" id="GO:0016740">
    <property type="term" value="F:transferase activity"/>
    <property type="evidence" value="ECO:0007669"/>
    <property type="project" value="UniProtKB-KW"/>
</dbReference>
<evidence type="ECO:0000259" key="1">
    <source>
        <dbReference type="Pfam" id="PF01965"/>
    </source>
</evidence>
<keyword evidence="2" id="KW-0315">Glutamine amidotransferase</keyword>
<dbReference type="SUPFAM" id="SSF52317">
    <property type="entry name" value="Class I glutamine amidotransferase-like"/>
    <property type="match status" value="1"/>
</dbReference>
<dbReference type="InterPro" id="IPR002818">
    <property type="entry name" value="DJ-1/PfpI"/>
</dbReference>
<comment type="caution">
    <text evidence="2">The sequence shown here is derived from an EMBL/GenBank/DDBJ whole genome shotgun (WGS) entry which is preliminary data.</text>
</comment>
<evidence type="ECO:0000313" key="2">
    <source>
        <dbReference type="EMBL" id="TDK27586.1"/>
    </source>
</evidence>
<evidence type="ECO:0000313" key="3">
    <source>
        <dbReference type="Proteomes" id="UP000295411"/>
    </source>
</evidence>
<feature type="domain" description="DJ-1/PfpI" evidence="1">
    <location>
        <begin position="7"/>
        <end position="174"/>
    </location>
</feature>
<dbReference type="RefSeq" id="WP_133402023.1">
    <property type="nucleotide sequence ID" value="NZ_SMTK01000001.1"/>
</dbReference>
<dbReference type="Gene3D" id="3.40.50.880">
    <property type="match status" value="1"/>
</dbReference>
<dbReference type="EMBL" id="SMTK01000001">
    <property type="protein sequence ID" value="TDK27586.1"/>
    <property type="molecule type" value="Genomic_DNA"/>
</dbReference>
<proteinExistence type="predicted"/>
<reference evidence="2 3" key="1">
    <citation type="submission" date="2019-03" db="EMBL/GenBank/DDBJ databases">
        <title>Arthrobacter sp. nov., an bacterium isolated from biocrust in Mu Us Desert.</title>
        <authorList>
            <person name="Lixiong L."/>
        </authorList>
    </citation>
    <scope>NUCLEOTIDE SEQUENCE [LARGE SCALE GENOMIC DNA]</scope>
    <source>
        <strain evidence="2 3">SLN-3</strain>
    </source>
</reference>
<dbReference type="InterPro" id="IPR029062">
    <property type="entry name" value="Class_I_gatase-like"/>
</dbReference>
<keyword evidence="3" id="KW-1185">Reference proteome</keyword>
<dbReference type="InterPro" id="IPR050325">
    <property type="entry name" value="Prot/Nucl_acid_deglycase"/>
</dbReference>
<dbReference type="PANTHER" id="PTHR48094">
    <property type="entry name" value="PROTEIN/NUCLEIC ACID DEGLYCASE DJ-1-RELATED"/>
    <property type="match status" value="1"/>
</dbReference>
<protein>
    <submittedName>
        <fullName evidence="2">Glutamine amidotransferase</fullName>
    </submittedName>
</protein>
<dbReference type="Pfam" id="PF01965">
    <property type="entry name" value="DJ-1_PfpI"/>
    <property type="match status" value="1"/>
</dbReference>
<dbReference type="PANTHER" id="PTHR48094:SF19">
    <property type="entry name" value="DJ-1_PFPI DOMAIN-CONTAINING PROTEIN"/>
    <property type="match status" value="1"/>
</dbReference>
<dbReference type="AlphaFoldDB" id="A0A4R5U1V2"/>
<organism evidence="2 3">
    <name type="scientific">Arthrobacter crusticola</name>
    <dbReference type="NCBI Taxonomy" id="2547960"/>
    <lineage>
        <taxon>Bacteria</taxon>
        <taxon>Bacillati</taxon>
        <taxon>Actinomycetota</taxon>
        <taxon>Actinomycetes</taxon>
        <taxon>Micrococcales</taxon>
        <taxon>Micrococcaceae</taxon>
        <taxon>Arthrobacter</taxon>
    </lineage>
</organism>
<dbReference type="OrthoDB" id="6003696at2"/>
<name>A0A4R5U1V2_9MICC</name>
<accession>A0A4R5U1V2</accession>
<keyword evidence="2" id="KW-0808">Transferase</keyword>
<gene>
    <name evidence="2" type="ORF">E2F48_00100</name>
</gene>
<dbReference type="Proteomes" id="UP000295411">
    <property type="component" value="Unassembled WGS sequence"/>
</dbReference>
<dbReference type="GO" id="GO:0005737">
    <property type="term" value="C:cytoplasm"/>
    <property type="evidence" value="ECO:0007669"/>
    <property type="project" value="TreeGrafter"/>
</dbReference>